<organism evidence="2 3">
    <name type="scientific">Arachis hypogaea</name>
    <name type="common">Peanut</name>
    <dbReference type="NCBI Taxonomy" id="3818"/>
    <lineage>
        <taxon>Eukaryota</taxon>
        <taxon>Viridiplantae</taxon>
        <taxon>Streptophyta</taxon>
        <taxon>Embryophyta</taxon>
        <taxon>Tracheophyta</taxon>
        <taxon>Spermatophyta</taxon>
        <taxon>Magnoliopsida</taxon>
        <taxon>eudicotyledons</taxon>
        <taxon>Gunneridae</taxon>
        <taxon>Pentapetalae</taxon>
        <taxon>rosids</taxon>
        <taxon>fabids</taxon>
        <taxon>Fabales</taxon>
        <taxon>Fabaceae</taxon>
        <taxon>Papilionoideae</taxon>
        <taxon>50 kb inversion clade</taxon>
        <taxon>dalbergioids sensu lato</taxon>
        <taxon>Dalbergieae</taxon>
        <taxon>Pterocarpus clade</taxon>
        <taxon>Arachis</taxon>
    </lineage>
</organism>
<feature type="region of interest" description="Disordered" evidence="1">
    <location>
        <begin position="1"/>
        <end position="21"/>
    </location>
</feature>
<dbReference type="EMBL" id="SDMP01000012">
    <property type="protein sequence ID" value="RYR23935.1"/>
    <property type="molecule type" value="Genomic_DNA"/>
</dbReference>
<evidence type="ECO:0000256" key="1">
    <source>
        <dbReference type="SAM" id="MobiDB-lite"/>
    </source>
</evidence>
<proteinExistence type="predicted"/>
<evidence type="ECO:0000313" key="2">
    <source>
        <dbReference type="EMBL" id="RYR23935.1"/>
    </source>
</evidence>
<reference evidence="2 3" key="1">
    <citation type="submission" date="2019-01" db="EMBL/GenBank/DDBJ databases">
        <title>Sequencing of cultivated peanut Arachis hypogaea provides insights into genome evolution and oil improvement.</title>
        <authorList>
            <person name="Chen X."/>
        </authorList>
    </citation>
    <scope>NUCLEOTIDE SEQUENCE [LARGE SCALE GENOMIC DNA]</scope>
    <source>
        <strain evidence="3">cv. Fuhuasheng</strain>
        <tissue evidence="2">Leaves</tissue>
    </source>
</reference>
<dbReference type="AlphaFoldDB" id="A0A445AC66"/>
<gene>
    <name evidence="2" type="ORF">Ahy_B02g057413</name>
</gene>
<comment type="caution">
    <text evidence="2">The sequence shown here is derived from an EMBL/GenBank/DDBJ whole genome shotgun (WGS) entry which is preliminary data.</text>
</comment>
<sequence>MTSRRRTWTWQHQKGEEQQPPRQRLETFALQRGYTHEAIAARLKLRKEQENGSWHGLRYYQ</sequence>
<name>A0A445AC66_ARAHY</name>
<keyword evidence="3" id="KW-1185">Reference proteome</keyword>
<evidence type="ECO:0000313" key="3">
    <source>
        <dbReference type="Proteomes" id="UP000289738"/>
    </source>
</evidence>
<accession>A0A445AC66</accession>
<dbReference type="Proteomes" id="UP000289738">
    <property type="component" value="Chromosome B02"/>
</dbReference>
<protein>
    <submittedName>
        <fullName evidence="2">Uncharacterized protein</fullName>
    </submittedName>
</protein>